<reference evidence="2" key="1">
    <citation type="submission" date="2020-02" db="EMBL/GenBank/DDBJ databases">
        <authorList>
            <person name="Meier V. D."/>
        </authorList>
    </citation>
    <scope>NUCLEOTIDE SEQUENCE</scope>
    <source>
        <strain evidence="2">AVDCRST_MAG46</strain>
    </source>
</reference>
<accession>A0A6J4LYX8</accession>
<proteinExistence type="predicted"/>
<protein>
    <submittedName>
        <fullName evidence="2">FIG00995371: possibly secreted protein</fullName>
    </submittedName>
</protein>
<feature type="region of interest" description="Disordered" evidence="1">
    <location>
        <begin position="31"/>
        <end position="74"/>
    </location>
</feature>
<gene>
    <name evidence="2" type="ORF">AVDCRST_MAG46-2255</name>
</gene>
<evidence type="ECO:0000313" key="2">
    <source>
        <dbReference type="EMBL" id="CAA9345579.1"/>
    </source>
</evidence>
<feature type="compositionally biased region" description="Basic and acidic residues" evidence="1">
    <location>
        <begin position="37"/>
        <end position="71"/>
    </location>
</feature>
<evidence type="ECO:0000256" key="1">
    <source>
        <dbReference type="SAM" id="MobiDB-lite"/>
    </source>
</evidence>
<name>A0A6J4LYX8_9ACTN</name>
<dbReference type="AlphaFoldDB" id="A0A6J4LYX8"/>
<sequence length="312" mass="32760">MSTAVRLGAYAIGLLALFAVATGVGRAVGPVGSPAPEHSDAVEHGEDAAGHGEDAAHEEEAGHSDDGHEEPVAEIPGGLMVSDQGYTLSLTRTTLPSGSSTPVSFRILGPDGEPVTDYDVLHDKALHLIAVRRDLSGYQHVHPELGRDGVWRVPLSLTPGSWRVFADFAPAALEDNLILGADVSVAGNYQRRPLPPAADVTKVDGYTVTLEGELTPGEESELTLSVSRGGEPVTDLEPYLDAYGHLVALRAGDLAYLHVHPAGEPGDGSTQPGPEVTFFTNVPSPGEYRLFLDFKHEGVVRTAALTVRAGSS</sequence>
<organism evidence="2">
    <name type="scientific">uncultured Nocardioidaceae bacterium</name>
    <dbReference type="NCBI Taxonomy" id="253824"/>
    <lineage>
        <taxon>Bacteria</taxon>
        <taxon>Bacillati</taxon>
        <taxon>Actinomycetota</taxon>
        <taxon>Actinomycetes</taxon>
        <taxon>Propionibacteriales</taxon>
        <taxon>Nocardioidaceae</taxon>
        <taxon>environmental samples</taxon>
    </lineage>
</organism>
<dbReference type="EMBL" id="CADCUD010000153">
    <property type="protein sequence ID" value="CAA9345579.1"/>
    <property type="molecule type" value="Genomic_DNA"/>
</dbReference>